<organism evidence="3 4">
    <name type="scientific">Haliea salexigens</name>
    <dbReference type="NCBI Taxonomy" id="287487"/>
    <lineage>
        <taxon>Bacteria</taxon>
        <taxon>Pseudomonadati</taxon>
        <taxon>Pseudomonadota</taxon>
        <taxon>Gammaproteobacteria</taxon>
        <taxon>Cellvibrionales</taxon>
        <taxon>Halieaceae</taxon>
        <taxon>Haliea</taxon>
    </lineage>
</organism>
<keyword evidence="2" id="KW-0472">Membrane</keyword>
<protein>
    <submittedName>
        <fullName evidence="3">Uncharacterized protein</fullName>
    </submittedName>
</protein>
<dbReference type="EMBL" id="DMND01000133">
    <property type="protein sequence ID" value="HAN27992.1"/>
    <property type="molecule type" value="Genomic_DNA"/>
</dbReference>
<dbReference type="AlphaFoldDB" id="A0A3C1KMN9"/>
<proteinExistence type="predicted"/>
<comment type="caution">
    <text evidence="3">The sequence shown here is derived from an EMBL/GenBank/DDBJ whole genome shotgun (WGS) entry which is preliminary data.</text>
</comment>
<keyword evidence="2" id="KW-0812">Transmembrane</keyword>
<accession>A0A3C1KMN9</accession>
<evidence type="ECO:0000256" key="1">
    <source>
        <dbReference type="SAM" id="Coils"/>
    </source>
</evidence>
<keyword evidence="2" id="KW-1133">Transmembrane helix</keyword>
<evidence type="ECO:0000313" key="3">
    <source>
        <dbReference type="EMBL" id="HAN27992.1"/>
    </source>
</evidence>
<reference evidence="3 4" key="1">
    <citation type="journal article" date="2018" name="Nat. Biotechnol.">
        <title>A standardized bacterial taxonomy based on genome phylogeny substantially revises the tree of life.</title>
        <authorList>
            <person name="Parks D.H."/>
            <person name="Chuvochina M."/>
            <person name="Waite D.W."/>
            <person name="Rinke C."/>
            <person name="Skarshewski A."/>
            <person name="Chaumeil P.A."/>
            <person name="Hugenholtz P."/>
        </authorList>
    </citation>
    <scope>NUCLEOTIDE SEQUENCE [LARGE SCALE GENOMIC DNA]</scope>
    <source>
        <strain evidence="3">UBA9158</strain>
    </source>
</reference>
<feature type="transmembrane region" description="Helical" evidence="2">
    <location>
        <begin position="43"/>
        <end position="62"/>
    </location>
</feature>
<evidence type="ECO:0000313" key="4">
    <source>
        <dbReference type="Proteomes" id="UP000259273"/>
    </source>
</evidence>
<dbReference type="Proteomes" id="UP000259273">
    <property type="component" value="Unassembled WGS sequence"/>
</dbReference>
<keyword evidence="1" id="KW-0175">Coiled coil</keyword>
<evidence type="ECO:0000256" key="2">
    <source>
        <dbReference type="SAM" id="Phobius"/>
    </source>
</evidence>
<sequence>MSSTERQGPEEERLALENEKLRCEIDRIRLEIRNSERRWRMEFILKAGALLGSFFGAIIAWLCQQVFSCGG</sequence>
<gene>
    <name evidence="3" type="ORF">DCP75_09805</name>
</gene>
<name>A0A3C1KMN9_9GAMM</name>
<feature type="coiled-coil region" evidence="1">
    <location>
        <begin position="11"/>
        <end position="38"/>
    </location>
</feature>